<gene>
    <name evidence="1" type="ORF">B0T26DRAFT_704767</name>
</gene>
<dbReference type="Proteomes" id="UP001172101">
    <property type="component" value="Unassembled WGS sequence"/>
</dbReference>
<evidence type="ECO:0000313" key="1">
    <source>
        <dbReference type="EMBL" id="KAK0722955.1"/>
    </source>
</evidence>
<comment type="caution">
    <text evidence="1">The sequence shown here is derived from an EMBL/GenBank/DDBJ whole genome shotgun (WGS) entry which is preliminary data.</text>
</comment>
<reference evidence="1" key="1">
    <citation type="submission" date="2023-06" db="EMBL/GenBank/DDBJ databases">
        <title>Genome-scale phylogeny and comparative genomics of the fungal order Sordariales.</title>
        <authorList>
            <consortium name="Lawrence Berkeley National Laboratory"/>
            <person name="Hensen N."/>
            <person name="Bonometti L."/>
            <person name="Westerberg I."/>
            <person name="Brannstrom I.O."/>
            <person name="Guillou S."/>
            <person name="Cros-Aarteil S."/>
            <person name="Calhoun S."/>
            <person name="Haridas S."/>
            <person name="Kuo A."/>
            <person name="Mondo S."/>
            <person name="Pangilinan J."/>
            <person name="Riley R."/>
            <person name="LaButti K."/>
            <person name="Andreopoulos B."/>
            <person name="Lipzen A."/>
            <person name="Chen C."/>
            <person name="Yanf M."/>
            <person name="Daum C."/>
            <person name="Ng V."/>
            <person name="Clum A."/>
            <person name="Steindorff A."/>
            <person name="Ohm R."/>
            <person name="Martin F."/>
            <person name="Silar P."/>
            <person name="Natvig D."/>
            <person name="Lalanne C."/>
            <person name="Gautier V."/>
            <person name="Ament-velasquez S.L."/>
            <person name="Kruys A."/>
            <person name="Hutchinson M.I."/>
            <person name="Powell A.J."/>
            <person name="Barry K."/>
            <person name="Miller A.N."/>
            <person name="Grigoriev I.V."/>
            <person name="Debuchy R."/>
            <person name="Gladieux P."/>
            <person name="Thoren M.H."/>
            <person name="Johannesson H."/>
        </authorList>
    </citation>
    <scope>NUCLEOTIDE SEQUENCE</scope>
    <source>
        <strain evidence="1">SMH2392-1A</strain>
    </source>
</reference>
<dbReference type="RefSeq" id="XP_060298879.1">
    <property type="nucleotide sequence ID" value="XM_060441722.1"/>
</dbReference>
<name>A0AA40AVU3_9PEZI</name>
<keyword evidence="2" id="KW-1185">Reference proteome</keyword>
<dbReference type="GeneID" id="85324992"/>
<accession>A0AA40AVU3</accession>
<dbReference type="EMBL" id="JAUIRO010000003">
    <property type="protein sequence ID" value="KAK0722955.1"/>
    <property type="molecule type" value="Genomic_DNA"/>
</dbReference>
<sequence length="85" mass="9848">MKELELAASCLVLGMWYARSLGFVYPRVALYTCTCMAIHVWLFEKGQTKRPKLSRSVRRIHCLRPCRRASSALKLFSGKLWNVQD</sequence>
<protein>
    <submittedName>
        <fullName evidence="1">Uncharacterized protein</fullName>
    </submittedName>
</protein>
<dbReference type="AlphaFoldDB" id="A0AA40AVU3"/>
<organism evidence="1 2">
    <name type="scientific">Lasiosphaeria miniovina</name>
    <dbReference type="NCBI Taxonomy" id="1954250"/>
    <lineage>
        <taxon>Eukaryota</taxon>
        <taxon>Fungi</taxon>
        <taxon>Dikarya</taxon>
        <taxon>Ascomycota</taxon>
        <taxon>Pezizomycotina</taxon>
        <taxon>Sordariomycetes</taxon>
        <taxon>Sordariomycetidae</taxon>
        <taxon>Sordariales</taxon>
        <taxon>Lasiosphaeriaceae</taxon>
        <taxon>Lasiosphaeria</taxon>
    </lineage>
</organism>
<evidence type="ECO:0000313" key="2">
    <source>
        <dbReference type="Proteomes" id="UP001172101"/>
    </source>
</evidence>
<proteinExistence type="predicted"/>